<comment type="caution">
    <text evidence="2">The sequence shown here is derived from an EMBL/GenBank/DDBJ whole genome shotgun (WGS) entry which is preliminary data.</text>
</comment>
<protein>
    <submittedName>
        <fullName evidence="2">Uncharacterized protein</fullName>
    </submittedName>
</protein>
<dbReference type="RefSeq" id="WP_228848628.1">
    <property type="nucleotide sequence ID" value="NZ_JADCKQ010000005.1"/>
</dbReference>
<evidence type="ECO:0000313" key="3">
    <source>
        <dbReference type="Proteomes" id="UP000640583"/>
    </source>
</evidence>
<feature type="region of interest" description="Disordered" evidence="1">
    <location>
        <begin position="1"/>
        <end position="22"/>
    </location>
</feature>
<sequence>MRMEINIKPVPREDRDIEKKHMRERGLPQAVREFVKRFEKMPLKKQQLPKAKLFGRARYLEDVGAHFPGDPPQVIRPSSRG</sequence>
<name>A0A8J7LQ49_9RHOB</name>
<keyword evidence="3" id="KW-1185">Reference proteome</keyword>
<reference evidence="2" key="1">
    <citation type="submission" date="2020-10" db="EMBL/GenBank/DDBJ databases">
        <title>Paenihalocynthiibacter styelae gen. nov., sp. nov., isolated from stalked sea squirt Styela clava.</title>
        <authorList>
            <person name="Kim Y.-O."/>
            <person name="Yoon J.-H."/>
        </authorList>
    </citation>
    <scope>NUCLEOTIDE SEQUENCE</scope>
    <source>
        <strain evidence="2">MYP1-1</strain>
    </source>
</reference>
<accession>A0A8J7LQ49</accession>
<gene>
    <name evidence="2" type="ORF">H1D41_09245</name>
</gene>
<proteinExistence type="predicted"/>
<dbReference type="Proteomes" id="UP000640583">
    <property type="component" value="Unassembled WGS sequence"/>
</dbReference>
<evidence type="ECO:0000313" key="2">
    <source>
        <dbReference type="EMBL" id="MBI1493817.1"/>
    </source>
</evidence>
<evidence type="ECO:0000256" key="1">
    <source>
        <dbReference type="SAM" id="MobiDB-lite"/>
    </source>
</evidence>
<dbReference type="EMBL" id="JADCKQ010000005">
    <property type="protein sequence ID" value="MBI1493817.1"/>
    <property type="molecule type" value="Genomic_DNA"/>
</dbReference>
<dbReference type="AlphaFoldDB" id="A0A8J7LQ49"/>
<organism evidence="2 3">
    <name type="scientific">Halocynthiibacter styelae</name>
    <dbReference type="NCBI Taxonomy" id="2761955"/>
    <lineage>
        <taxon>Bacteria</taxon>
        <taxon>Pseudomonadati</taxon>
        <taxon>Pseudomonadota</taxon>
        <taxon>Alphaproteobacteria</taxon>
        <taxon>Rhodobacterales</taxon>
        <taxon>Paracoccaceae</taxon>
        <taxon>Halocynthiibacter</taxon>
    </lineage>
</organism>